<dbReference type="SUPFAM" id="SSF47823">
    <property type="entry name" value="lambda integrase-like, N-terminal domain"/>
    <property type="match status" value="1"/>
</dbReference>
<dbReference type="Gene3D" id="1.10.150.130">
    <property type="match status" value="1"/>
</dbReference>
<dbReference type="Pfam" id="PF02899">
    <property type="entry name" value="Phage_int_SAM_1"/>
    <property type="match status" value="1"/>
</dbReference>
<dbReference type="InterPro" id="IPR052925">
    <property type="entry name" value="Phage_Integrase-like_Recomb"/>
</dbReference>
<keyword evidence="1" id="KW-0229">DNA integration</keyword>
<dbReference type="InterPro" id="IPR002104">
    <property type="entry name" value="Integrase_catalytic"/>
</dbReference>
<protein>
    <submittedName>
        <fullName evidence="7">Site-specific integrase</fullName>
    </submittedName>
</protein>
<dbReference type="InterPro" id="IPR044068">
    <property type="entry name" value="CB"/>
</dbReference>
<keyword evidence="3" id="KW-0233">DNA recombination</keyword>
<dbReference type="InterPro" id="IPR013762">
    <property type="entry name" value="Integrase-like_cat_sf"/>
</dbReference>
<feature type="domain" description="Core-binding (CB)" evidence="6">
    <location>
        <begin position="32"/>
        <end position="114"/>
    </location>
</feature>
<evidence type="ECO:0000256" key="2">
    <source>
        <dbReference type="ARBA" id="ARBA00023125"/>
    </source>
</evidence>
<evidence type="ECO:0000313" key="7">
    <source>
        <dbReference type="EMBL" id="GAA4367620.1"/>
    </source>
</evidence>
<dbReference type="InterPro" id="IPR011010">
    <property type="entry name" value="DNA_brk_join_enz"/>
</dbReference>
<reference evidence="8" key="1">
    <citation type="journal article" date="2019" name="Int. J. Syst. Evol. Microbiol.">
        <title>The Global Catalogue of Microorganisms (GCM) 10K type strain sequencing project: providing services to taxonomists for standard genome sequencing and annotation.</title>
        <authorList>
            <consortium name="The Broad Institute Genomics Platform"/>
            <consortium name="The Broad Institute Genome Sequencing Center for Infectious Disease"/>
            <person name="Wu L."/>
            <person name="Ma J."/>
        </authorList>
    </citation>
    <scope>NUCLEOTIDE SEQUENCE [LARGE SCALE GENOMIC DNA]</scope>
    <source>
        <strain evidence="8">JCM 17923</strain>
    </source>
</reference>
<comment type="caution">
    <text evidence="7">The sequence shown here is derived from an EMBL/GenBank/DDBJ whole genome shotgun (WGS) entry which is preliminary data.</text>
</comment>
<proteinExistence type="predicted"/>
<dbReference type="EMBL" id="BAABGZ010000078">
    <property type="protein sequence ID" value="GAA4367620.1"/>
    <property type="molecule type" value="Genomic_DNA"/>
</dbReference>
<evidence type="ECO:0000256" key="4">
    <source>
        <dbReference type="PROSITE-ProRule" id="PRU01248"/>
    </source>
</evidence>
<dbReference type="SUPFAM" id="SSF56349">
    <property type="entry name" value="DNA breaking-rejoining enzymes"/>
    <property type="match status" value="1"/>
</dbReference>
<evidence type="ECO:0000259" key="6">
    <source>
        <dbReference type="PROSITE" id="PS51900"/>
    </source>
</evidence>
<name>A0ABP8IRX7_9BACT</name>
<dbReference type="InterPro" id="IPR010998">
    <property type="entry name" value="Integrase_recombinase_N"/>
</dbReference>
<dbReference type="Pfam" id="PF00589">
    <property type="entry name" value="Phage_integrase"/>
    <property type="match status" value="1"/>
</dbReference>
<dbReference type="PANTHER" id="PTHR34605">
    <property type="entry name" value="PHAGE_INTEGRASE DOMAIN-CONTAINING PROTEIN"/>
    <property type="match status" value="1"/>
</dbReference>
<dbReference type="Gene3D" id="1.10.443.10">
    <property type="entry name" value="Intergrase catalytic core"/>
    <property type="match status" value="1"/>
</dbReference>
<accession>A0ABP8IRX7</accession>
<dbReference type="PROSITE" id="PS51900">
    <property type="entry name" value="CB"/>
    <property type="match status" value="1"/>
</dbReference>
<evidence type="ECO:0000313" key="8">
    <source>
        <dbReference type="Proteomes" id="UP001501153"/>
    </source>
</evidence>
<keyword evidence="8" id="KW-1185">Reference proteome</keyword>
<dbReference type="PROSITE" id="PS51898">
    <property type="entry name" value="TYR_RECOMBINASE"/>
    <property type="match status" value="1"/>
</dbReference>
<evidence type="ECO:0000256" key="3">
    <source>
        <dbReference type="ARBA" id="ARBA00023172"/>
    </source>
</evidence>
<evidence type="ECO:0000256" key="1">
    <source>
        <dbReference type="ARBA" id="ARBA00022908"/>
    </source>
</evidence>
<evidence type="ECO:0000259" key="5">
    <source>
        <dbReference type="PROSITE" id="PS51898"/>
    </source>
</evidence>
<sequence length="349" mass="38489">MIPKVFPATFAYMSTELSRIPAEPQALGSQLATAADNVARYLKLGLEGADNTVLAYSADLKSFGAYCTLHGLCPLPADVATVARYVADLADIPRKLSTIKRHLAAIHKHHQLRGYPSPVHADELALVIEGITRTLGKRQKQAPAFTVEELKESIRRLDVTTTAGLRDRALLLLGFAGAFRRSELVALNVEHLEFTERALIVHLPKSKTNQAGEAEDKAVFYAATAAFCPVRCTRAWLQQLGRNTGPLFVSLKRGKVKGDALPTQKRLSPLRVNGLVQHHLNHDEEGHKIAEKNYSAHSLRVSFITVSVLRGQSNRFIKNQTKQKTDAMIDRYSRLDDVVSFNAAQNLGL</sequence>
<dbReference type="PANTHER" id="PTHR34605:SF4">
    <property type="entry name" value="DNA ADENINE METHYLTRANSFERASE"/>
    <property type="match status" value="1"/>
</dbReference>
<keyword evidence="2 4" id="KW-0238">DNA-binding</keyword>
<dbReference type="Proteomes" id="UP001501153">
    <property type="component" value="Unassembled WGS sequence"/>
</dbReference>
<dbReference type="InterPro" id="IPR004107">
    <property type="entry name" value="Integrase_SAM-like_N"/>
</dbReference>
<feature type="domain" description="Tyr recombinase" evidence="5">
    <location>
        <begin position="140"/>
        <end position="345"/>
    </location>
</feature>
<gene>
    <name evidence="7" type="ORF">GCM10023185_39670</name>
</gene>
<organism evidence="7 8">
    <name type="scientific">Hymenobacter saemangeumensis</name>
    <dbReference type="NCBI Taxonomy" id="1084522"/>
    <lineage>
        <taxon>Bacteria</taxon>
        <taxon>Pseudomonadati</taxon>
        <taxon>Bacteroidota</taxon>
        <taxon>Cytophagia</taxon>
        <taxon>Cytophagales</taxon>
        <taxon>Hymenobacteraceae</taxon>
        <taxon>Hymenobacter</taxon>
    </lineage>
</organism>